<feature type="compositionally biased region" description="Basic and acidic residues" evidence="1">
    <location>
        <begin position="16"/>
        <end position="25"/>
    </location>
</feature>
<organism evidence="2">
    <name type="scientific">uncultured Caudovirales phage</name>
    <dbReference type="NCBI Taxonomy" id="2100421"/>
    <lineage>
        <taxon>Viruses</taxon>
        <taxon>Duplodnaviria</taxon>
        <taxon>Heunggongvirae</taxon>
        <taxon>Uroviricota</taxon>
        <taxon>Caudoviricetes</taxon>
        <taxon>Peduoviridae</taxon>
        <taxon>Maltschvirus</taxon>
        <taxon>Maltschvirus maltsch</taxon>
    </lineage>
</organism>
<proteinExistence type="predicted"/>
<accession>A0A6J5M4R7</accession>
<protein>
    <submittedName>
        <fullName evidence="2">Uncharacterized protein</fullName>
    </submittedName>
</protein>
<evidence type="ECO:0000256" key="1">
    <source>
        <dbReference type="SAM" id="MobiDB-lite"/>
    </source>
</evidence>
<evidence type="ECO:0000313" key="2">
    <source>
        <dbReference type="EMBL" id="CAB4140096.1"/>
    </source>
</evidence>
<feature type="region of interest" description="Disordered" evidence="1">
    <location>
        <begin position="16"/>
        <end position="50"/>
    </location>
</feature>
<dbReference type="EMBL" id="LR796382">
    <property type="protein sequence ID" value="CAB4140096.1"/>
    <property type="molecule type" value="Genomic_DNA"/>
</dbReference>
<sequence>MKTGLYSAIHAKRKRIAEGSGEKMNKPGTKGAPTKADFKQAAKTAKKVKK</sequence>
<dbReference type="EMBL" id="LR796652">
    <property type="protein sequence ID" value="CAB4157524.1"/>
    <property type="molecule type" value="Genomic_DNA"/>
</dbReference>
<name>A0A6J5M4R7_9CAUD</name>
<reference evidence="2" key="1">
    <citation type="submission" date="2020-04" db="EMBL/GenBank/DDBJ databases">
        <authorList>
            <person name="Chiriac C."/>
            <person name="Salcher M."/>
            <person name="Ghai R."/>
            <person name="Kavagutti S V."/>
        </authorList>
    </citation>
    <scope>NUCLEOTIDE SEQUENCE</scope>
</reference>
<gene>
    <name evidence="2" type="ORF">UFOVP409_7</name>
    <name evidence="3" type="ORF">UFOVP684_28</name>
</gene>
<evidence type="ECO:0000313" key="3">
    <source>
        <dbReference type="EMBL" id="CAB4157524.1"/>
    </source>
</evidence>